<reference evidence="1 3" key="1">
    <citation type="submission" date="2016-02" db="EMBL/GenBank/DDBJ databases">
        <title>Draft genome sequence for Clostridium paradoxum JW-YL-7.</title>
        <authorList>
            <person name="Utturkar S.M."/>
            <person name="Lancaster A."/>
            <person name="Poole F.L."/>
            <person name="Adams M.W."/>
            <person name="Brown S.D."/>
        </authorList>
    </citation>
    <scope>NUCLEOTIDE SEQUENCE [LARGE SCALE GENOMIC DNA]</scope>
    <source>
        <strain evidence="1 3">JW-YL-7</strain>
    </source>
</reference>
<gene>
    <name evidence="1" type="ORF">JWYL7_0100</name>
    <name evidence="2" type="ORF">SAMN05661008_01933</name>
</gene>
<dbReference type="SUPFAM" id="SSF52540">
    <property type="entry name" value="P-loop containing nucleoside triphosphate hydrolases"/>
    <property type="match status" value="1"/>
</dbReference>
<dbReference type="EMBL" id="FRBG01000026">
    <property type="protein sequence ID" value="SHL36159.1"/>
    <property type="molecule type" value="Genomic_DNA"/>
</dbReference>
<sequence>MIKDDKRIRIIIGHYGSGKTEFAINYVMKLRNEVEGKVAIADLDVVNVYFRTREKRQLLESNNIIAIDASVQASAVDVPAVSAQVMAPLQDESFNYVMDVGGDSVGARALARFSHLLKEDNYDMFFIVNANREKTSTAQDVIEHIKAIERTTNLKVTGLVNNTHLIRQTTLEDILKGQDITRQVSQITNIPIRYVTCIEHLVDSLPEDIQGEVFPIKLYMREEWM</sequence>
<dbReference type="EMBL" id="LSFY01000001">
    <property type="protein sequence ID" value="KXZ39025.1"/>
    <property type="molecule type" value="Genomic_DNA"/>
</dbReference>
<organism evidence="1 3">
    <name type="scientific">Alkalithermobacter thermoalcaliphilus JW-YL-7 = DSM 7308</name>
    <dbReference type="NCBI Taxonomy" id="1121328"/>
    <lineage>
        <taxon>Bacteria</taxon>
        <taxon>Bacillati</taxon>
        <taxon>Bacillota</taxon>
        <taxon>Clostridia</taxon>
        <taxon>Peptostreptococcales</taxon>
        <taxon>Tepidibacteraceae</taxon>
        <taxon>Alkalithermobacter</taxon>
    </lineage>
</organism>
<evidence type="ECO:0000313" key="1">
    <source>
        <dbReference type="EMBL" id="KXZ39025.1"/>
    </source>
</evidence>
<dbReference type="PATRIC" id="fig|1121328.3.peg.98"/>
<evidence type="ECO:0000313" key="2">
    <source>
        <dbReference type="EMBL" id="SHL36159.1"/>
    </source>
</evidence>
<dbReference type="Gene3D" id="3.40.50.300">
    <property type="entry name" value="P-loop containing nucleotide triphosphate hydrolases"/>
    <property type="match status" value="1"/>
</dbReference>
<dbReference type="InterPro" id="IPR027417">
    <property type="entry name" value="P-loop_NTPase"/>
</dbReference>
<dbReference type="Proteomes" id="UP000092605">
    <property type="component" value="Unassembled WGS sequence"/>
</dbReference>
<dbReference type="STRING" id="1121328.JWYL7_0100"/>
<comment type="caution">
    <text evidence="1">The sequence shown here is derived from an EMBL/GenBank/DDBJ whole genome shotgun (WGS) entry which is preliminary data.</text>
</comment>
<reference evidence="2 4" key="2">
    <citation type="submission" date="2016-11" db="EMBL/GenBank/DDBJ databases">
        <authorList>
            <person name="Varghese N."/>
            <person name="Submissions S."/>
        </authorList>
    </citation>
    <scope>NUCLEOTIDE SEQUENCE [LARGE SCALE GENOMIC DNA]</scope>
    <source>
        <strain evidence="2 4">DSM 7308</strain>
    </source>
</reference>
<dbReference type="Proteomes" id="UP000323392">
    <property type="component" value="Unassembled WGS sequence"/>
</dbReference>
<keyword evidence="4" id="KW-1185">Reference proteome</keyword>
<evidence type="ECO:0000313" key="3">
    <source>
        <dbReference type="Proteomes" id="UP000092605"/>
    </source>
</evidence>
<evidence type="ECO:0000313" key="4">
    <source>
        <dbReference type="Proteomes" id="UP000323392"/>
    </source>
</evidence>
<accession>A0A150FPD2</accession>
<dbReference type="OrthoDB" id="9779501at2"/>
<protein>
    <submittedName>
        <fullName evidence="1">ATP/GTP-binding protein</fullName>
    </submittedName>
</protein>
<proteinExistence type="predicted"/>
<dbReference type="AlphaFoldDB" id="A0A150FPD2"/>
<name>A0A150FPD2_CLOPD</name>
<dbReference type="RefSeq" id="WP_066067461.1">
    <property type="nucleotide sequence ID" value="NZ_FRBG01000026.1"/>
</dbReference>